<dbReference type="SUPFAM" id="SSF53850">
    <property type="entry name" value="Periplasmic binding protein-like II"/>
    <property type="match status" value="1"/>
</dbReference>
<evidence type="ECO:0000256" key="2">
    <source>
        <dbReference type="SAM" id="MobiDB-lite"/>
    </source>
</evidence>
<dbReference type="PANTHER" id="PTHR30222">
    <property type="entry name" value="SPERMIDINE/PUTRESCINE-BINDING PERIPLASMIC PROTEIN"/>
    <property type="match status" value="1"/>
</dbReference>
<dbReference type="AlphaFoldDB" id="A0A940WCE1"/>
<dbReference type="EMBL" id="JAFCNB010000001">
    <property type="protein sequence ID" value="MBP2702871.1"/>
    <property type="molecule type" value="Genomic_DNA"/>
</dbReference>
<dbReference type="InterPro" id="IPR006059">
    <property type="entry name" value="SBP"/>
</dbReference>
<proteinExistence type="predicted"/>
<sequence length="422" mass="43628">MSASAAGLLTAACGGVGDARDVSAATAAHATAAHATNAARATNVAAASDAGGQGGTGATTTPSPPDSASASPAASPSGPAPTPVASLGPGEGTLKIMALDGYAEWGGTDPKVKWTTPFEQRTGCHLSISFYDPATEDNPGAFAPSSFDVISATPELGGRLVADRAVAPLNTSLLDNYDGLSGRLRGLPSVKQGGQVYGAPFLWGTNQVLYDSRTTRPGGPEALFDDRGPVLFRDTPLSLADAALVLASRGGHVKDPFDLTPAQLDAAAGLFAKEAARPGARLFWRNPAEVVQAFATGRARLAQGTPYQLDVLRRGGTAVRGLPDRPVTGWADSWMVSAQTAHTSCAYKWLDWTASAEVQRKAAAWNGLAPANPAACLSKARAIRRVCADYRVGGAGAFSKVFFAVRPPDYAQWVDRWSRIAP</sequence>
<accession>A0A940WCE1</accession>
<feature type="compositionally biased region" description="Low complexity" evidence="2">
    <location>
        <begin position="58"/>
        <end position="77"/>
    </location>
</feature>
<evidence type="ECO:0000313" key="3">
    <source>
        <dbReference type="EMBL" id="MBP2702871.1"/>
    </source>
</evidence>
<reference evidence="3" key="1">
    <citation type="submission" date="2021-02" db="EMBL/GenBank/DDBJ databases">
        <title>Draft genome sequence of Microbispora sp. RL4-1S isolated from rice leaves in Thailand.</title>
        <authorList>
            <person name="Muangham S."/>
            <person name="Duangmal K."/>
        </authorList>
    </citation>
    <scope>NUCLEOTIDE SEQUENCE</scope>
    <source>
        <strain evidence="3">RL4-1S</strain>
    </source>
</reference>
<keyword evidence="4" id="KW-1185">Reference proteome</keyword>
<name>A0A940WCE1_9ACTN</name>
<dbReference type="PANTHER" id="PTHR30222:SF18">
    <property type="entry name" value="BIFUNCTIONAL POLYHYDROXYBUTYRATE SYNTHASE _ ABC TRANSPORTER PERIPLASMIC BINDING PROTEIN-RELATED"/>
    <property type="match status" value="1"/>
</dbReference>
<gene>
    <name evidence="3" type="ORF">JOL79_03520</name>
</gene>
<feature type="region of interest" description="Disordered" evidence="2">
    <location>
        <begin position="44"/>
        <end position="89"/>
    </location>
</feature>
<organism evidence="3 4">
    <name type="scientific">Microbispora oryzae</name>
    <dbReference type="NCBI Taxonomy" id="2806554"/>
    <lineage>
        <taxon>Bacteria</taxon>
        <taxon>Bacillati</taxon>
        <taxon>Actinomycetota</taxon>
        <taxon>Actinomycetes</taxon>
        <taxon>Streptosporangiales</taxon>
        <taxon>Streptosporangiaceae</taxon>
        <taxon>Microbispora</taxon>
    </lineage>
</organism>
<dbReference type="Gene3D" id="3.40.190.10">
    <property type="entry name" value="Periplasmic binding protein-like II"/>
    <property type="match status" value="2"/>
</dbReference>
<evidence type="ECO:0000256" key="1">
    <source>
        <dbReference type="ARBA" id="ARBA00022729"/>
    </source>
</evidence>
<protein>
    <submittedName>
        <fullName evidence="3">Extracellular solute-binding protein</fullName>
    </submittedName>
</protein>
<dbReference type="Proteomes" id="UP000674234">
    <property type="component" value="Unassembled WGS sequence"/>
</dbReference>
<comment type="caution">
    <text evidence="3">The sequence shown here is derived from an EMBL/GenBank/DDBJ whole genome shotgun (WGS) entry which is preliminary data.</text>
</comment>
<dbReference type="Pfam" id="PF13416">
    <property type="entry name" value="SBP_bac_8"/>
    <property type="match status" value="1"/>
</dbReference>
<keyword evidence="1" id="KW-0732">Signal</keyword>
<evidence type="ECO:0000313" key="4">
    <source>
        <dbReference type="Proteomes" id="UP000674234"/>
    </source>
</evidence>